<dbReference type="AlphaFoldDB" id="A0A835UVK4"/>
<comment type="caution">
    <text evidence="2">The sequence shown here is derived from an EMBL/GenBank/DDBJ whole genome shotgun (WGS) entry which is preliminary data.</text>
</comment>
<dbReference type="PANTHER" id="PTHR43096">
    <property type="entry name" value="DNAJ HOMOLOG 1, MITOCHONDRIAL-RELATED"/>
    <property type="match status" value="1"/>
</dbReference>
<dbReference type="Pfam" id="PF00226">
    <property type="entry name" value="DnaJ"/>
    <property type="match status" value="1"/>
</dbReference>
<dbReference type="EMBL" id="JADCNL010000006">
    <property type="protein sequence ID" value="KAG0477459.1"/>
    <property type="molecule type" value="Genomic_DNA"/>
</dbReference>
<dbReference type="PRINTS" id="PR00625">
    <property type="entry name" value="JDOMAIN"/>
</dbReference>
<organism evidence="2 3">
    <name type="scientific">Vanilla planifolia</name>
    <name type="common">Vanilla</name>
    <dbReference type="NCBI Taxonomy" id="51239"/>
    <lineage>
        <taxon>Eukaryota</taxon>
        <taxon>Viridiplantae</taxon>
        <taxon>Streptophyta</taxon>
        <taxon>Embryophyta</taxon>
        <taxon>Tracheophyta</taxon>
        <taxon>Spermatophyta</taxon>
        <taxon>Magnoliopsida</taxon>
        <taxon>Liliopsida</taxon>
        <taxon>Asparagales</taxon>
        <taxon>Orchidaceae</taxon>
        <taxon>Vanilloideae</taxon>
        <taxon>Vanilleae</taxon>
        <taxon>Vanilla</taxon>
    </lineage>
</organism>
<dbReference type="GO" id="GO:0042026">
    <property type="term" value="P:protein refolding"/>
    <property type="evidence" value="ECO:0007669"/>
    <property type="project" value="TreeGrafter"/>
</dbReference>
<protein>
    <recommendedName>
        <fullName evidence="1">J domain-containing protein</fullName>
    </recommendedName>
</protein>
<feature type="domain" description="J" evidence="1">
    <location>
        <begin position="83"/>
        <end position="156"/>
    </location>
</feature>
<dbReference type="PANTHER" id="PTHR43096:SF61">
    <property type="entry name" value="CHAPERONE DNAJ-DOMAIN SUPERFAMILY PROTEIN"/>
    <property type="match status" value="1"/>
</dbReference>
<sequence length="180" mass="20383">MQTSTPASLRPLCPIPSSPVLLRLPVPLRRSSRPVTCALYLRNGLFSSSSSLQLHPPFRHPSQPKLGRFRREAFRLRAISRESPYEVLGVSPSASPQEIKRAYRRLALKYHPDVNKQPNAKDKFMRIKQAYNSLLKPGSQSKFGFGTDASDYSRTESQGRSSQTFEEEFYGLVGTWYSCT</sequence>
<dbReference type="GO" id="GO:0005783">
    <property type="term" value="C:endoplasmic reticulum"/>
    <property type="evidence" value="ECO:0007669"/>
    <property type="project" value="UniProtKB-ARBA"/>
</dbReference>
<evidence type="ECO:0000313" key="3">
    <source>
        <dbReference type="Proteomes" id="UP000636800"/>
    </source>
</evidence>
<keyword evidence="3" id="KW-1185">Reference proteome</keyword>
<dbReference type="Gene3D" id="1.10.287.110">
    <property type="entry name" value="DnaJ domain"/>
    <property type="match status" value="1"/>
</dbReference>
<reference evidence="2 3" key="1">
    <citation type="journal article" date="2020" name="Nat. Food">
        <title>A phased Vanilla planifolia genome enables genetic improvement of flavour and production.</title>
        <authorList>
            <person name="Hasing T."/>
            <person name="Tang H."/>
            <person name="Brym M."/>
            <person name="Khazi F."/>
            <person name="Huang T."/>
            <person name="Chambers A.H."/>
        </authorList>
    </citation>
    <scope>NUCLEOTIDE SEQUENCE [LARGE SCALE GENOMIC DNA]</scope>
    <source>
        <tissue evidence="2">Leaf</tissue>
    </source>
</reference>
<proteinExistence type="predicted"/>
<name>A0A835UVK4_VANPL</name>
<evidence type="ECO:0000313" key="2">
    <source>
        <dbReference type="EMBL" id="KAG0477459.1"/>
    </source>
</evidence>
<evidence type="ECO:0000259" key="1">
    <source>
        <dbReference type="PROSITE" id="PS50076"/>
    </source>
</evidence>
<dbReference type="SMART" id="SM00271">
    <property type="entry name" value="DnaJ"/>
    <property type="match status" value="1"/>
</dbReference>
<dbReference type="GO" id="GO:0051082">
    <property type="term" value="F:unfolded protein binding"/>
    <property type="evidence" value="ECO:0007669"/>
    <property type="project" value="TreeGrafter"/>
</dbReference>
<dbReference type="InterPro" id="IPR036869">
    <property type="entry name" value="J_dom_sf"/>
</dbReference>
<dbReference type="PROSITE" id="PS50076">
    <property type="entry name" value="DNAJ_2"/>
    <property type="match status" value="1"/>
</dbReference>
<dbReference type="InterPro" id="IPR001623">
    <property type="entry name" value="DnaJ_domain"/>
</dbReference>
<dbReference type="SUPFAM" id="SSF46565">
    <property type="entry name" value="Chaperone J-domain"/>
    <property type="match status" value="1"/>
</dbReference>
<dbReference type="Proteomes" id="UP000636800">
    <property type="component" value="Chromosome 6"/>
</dbReference>
<accession>A0A835UVK4</accession>
<dbReference type="OrthoDB" id="2126698at2759"/>
<dbReference type="CDD" id="cd06257">
    <property type="entry name" value="DnaJ"/>
    <property type="match status" value="1"/>
</dbReference>
<gene>
    <name evidence="2" type="ORF">HPP92_014300</name>
</gene>